<feature type="non-terminal residue" evidence="1">
    <location>
        <position position="111"/>
    </location>
</feature>
<dbReference type="Proteomes" id="UP000054359">
    <property type="component" value="Unassembled WGS sequence"/>
</dbReference>
<reference evidence="1 2" key="1">
    <citation type="submission" date="2013-11" db="EMBL/GenBank/DDBJ databases">
        <title>Genome sequencing of Stegodyphus mimosarum.</title>
        <authorList>
            <person name="Bechsgaard J."/>
        </authorList>
    </citation>
    <scope>NUCLEOTIDE SEQUENCE [LARGE SCALE GENOMIC DNA]</scope>
</reference>
<dbReference type="AlphaFoldDB" id="A0A087UA52"/>
<gene>
    <name evidence="1" type="ORF">X975_00153</name>
</gene>
<sequence length="111" mass="13284">MKKCQELAVENMKEAQQRRKTWYVRNDMKREFARGDLVLVLTTNRRNKLEVQWKGPGKIEQKISETNYVVSFEGQNESNQVYHIMLKPYYKRPEMINMITEVEGDLEMDIP</sequence>
<dbReference type="OrthoDB" id="6434872at2759"/>
<name>A0A087UA52_STEMI</name>
<dbReference type="EMBL" id="KK118947">
    <property type="protein sequence ID" value="KFM74241.1"/>
    <property type="molecule type" value="Genomic_DNA"/>
</dbReference>
<keyword evidence="2" id="KW-1185">Reference proteome</keyword>
<dbReference type="STRING" id="407821.A0A087UA52"/>
<protein>
    <recommendedName>
        <fullName evidence="3">Retrovirus-related Pol polyprotein from transposon 412</fullName>
    </recommendedName>
</protein>
<proteinExistence type="predicted"/>
<evidence type="ECO:0008006" key="3">
    <source>
        <dbReference type="Google" id="ProtNLM"/>
    </source>
</evidence>
<organism evidence="1 2">
    <name type="scientific">Stegodyphus mimosarum</name>
    <name type="common">African social velvet spider</name>
    <dbReference type="NCBI Taxonomy" id="407821"/>
    <lineage>
        <taxon>Eukaryota</taxon>
        <taxon>Metazoa</taxon>
        <taxon>Ecdysozoa</taxon>
        <taxon>Arthropoda</taxon>
        <taxon>Chelicerata</taxon>
        <taxon>Arachnida</taxon>
        <taxon>Araneae</taxon>
        <taxon>Araneomorphae</taxon>
        <taxon>Entelegynae</taxon>
        <taxon>Eresoidea</taxon>
        <taxon>Eresidae</taxon>
        <taxon>Stegodyphus</taxon>
    </lineage>
</organism>
<evidence type="ECO:0000313" key="2">
    <source>
        <dbReference type="Proteomes" id="UP000054359"/>
    </source>
</evidence>
<accession>A0A087UA52</accession>
<evidence type="ECO:0000313" key="1">
    <source>
        <dbReference type="EMBL" id="KFM74241.1"/>
    </source>
</evidence>